<protein>
    <submittedName>
        <fullName evidence="2">Uncharacterized protein</fullName>
    </submittedName>
</protein>
<name>A0A7S3AJ07_9EUKA</name>
<gene>
    <name evidence="2" type="ORF">HERI1096_LOCUS6767</name>
</gene>
<organism evidence="2">
    <name type="scientific">Haptolina ericina</name>
    <dbReference type="NCBI Taxonomy" id="156174"/>
    <lineage>
        <taxon>Eukaryota</taxon>
        <taxon>Haptista</taxon>
        <taxon>Haptophyta</taxon>
        <taxon>Prymnesiophyceae</taxon>
        <taxon>Prymnesiales</taxon>
        <taxon>Prymnesiaceae</taxon>
        <taxon>Haptolina</taxon>
    </lineage>
</organism>
<evidence type="ECO:0000313" key="2">
    <source>
        <dbReference type="EMBL" id="CAE0106108.1"/>
    </source>
</evidence>
<dbReference type="AlphaFoldDB" id="A0A7S3AJ07"/>
<proteinExistence type="predicted"/>
<reference evidence="2" key="1">
    <citation type="submission" date="2021-01" db="EMBL/GenBank/DDBJ databases">
        <authorList>
            <person name="Corre E."/>
            <person name="Pelletier E."/>
            <person name="Niang G."/>
            <person name="Scheremetjew M."/>
            <person name="Finn R."/>
            <person name="Kale V."/>
            <person name="Holt S."/>
            <person name="Cochrane G."/>
            <person name="Meng A."/>
            <person name="Brown T."/>
            <person name="Cohen L."/>
        </authorList>
    </citation>
    <scope>NUCLEOTIDE SEQUENCE</scope>
    <source>
        <strain evidence="2">CCMP281</strain>
    </source>
</reference>
<sequence length="170" mass="19411">MAERRELEQKVRAAREEATEALAHLEEDTNAATAVHETGEATLQAHGELKRSIDDFSSQQLEDRARREEEARLVGSNEEVKALRLQNDELRTEMAALTNQLTHREPHTVKMLRLRLREMNSTLGQLEAERSSLVRRATGAEEQLSELQAAMARNMAKYQKEILRLRQPNG</sequence>
<dbReference type="EMBL" id="HBHX01012157">
    <property type="protein sequence ID" value="CAE0106108.1"/>
    <property type="molecule type" value="Transcribed_RNA"/>
</dbReference>
<feature type="coiled-coil region" evidence="1">
    <location>
        <begin position="66"/>
        <end position="157"/>
    </location>
</feature>
<accession>A0A7S3AJ07</accession>
<keyword evidence="1" id="KW-0175">Coiled coil</keyword>
<evidence type="ECO:0000256" key="1">
    <source>
        <dbReference type="SAM" id="Coils"/>
    </source>
</evidence>
<feature type="coiled-coil region" evidence="1">
    <location>
        <begin position="4"/>
        <end position="35"/>
    </location>
</feature>